<comment type="caution">
    <text evidence="2">The sequence shown here is derived from an EMBL/GenBank/DDBJ whole genome shotgun (WGS) entry which is preliminary data.</text>
</comment>
<evidence type="ECO:0000256" key="1">
    <source>
        <dbReference type="SAM" id="MobiDB-lite"/>
    </source>
</evidence>
<evidence type="ECO:0000313" key="2">
    <source>
        <dbReference type="EMBL" id="CAB9530567.1"/>
    </source>
</evidence>
<protein>
    <submittedName>
        <fullName evidence="2">Uncharacterized protein</fullName>
    </submittedName>
</protein>
<organism evidence="2 3">
    <name type="scientific">Seminavis robusta</name>
    <dbReference type="NCBI Taxonomy" id="568900"/>
    <lineage>
        <taxon>Eukaryota</taxon>
        <taxon>Sar</taxon>
        <taxon>Stramenopiles</taxon>
        <taxon>Ochrophyta</taxon>
        <taxon>Bacillariophyta</taxon>
        <taxon>Bacillariophyceae</taxon>
        <taxon>Bacillariophycidae</taxon>
        <taxon>Naviculales</taxon>
        <taxon>Naviculaceae</taxon>
        <taxon>Seminavis</taxon>
    </lineage>
</organism>
<keyword evidence="3" id="KW-1185">Reference proteome</keyword>
<dbReference type="EMBL" id="CAICTM010002933">
    <property type="protein sequence ID" value="CAB9530567.1"/>
    <property type="molecule type" value="Genomic_DNA"/>
</dbReference>
<dbReference type="Proteomes" id="UP001153069">
    <property type="component" value="Unassembled WGS sequence"/>
</dbReference>
<reference evidence="2" key="1">
    <citation type="submission" date="2020-06" db="EMBL/GenBank/DDBJ databases">
        <authorList>
            <consortium name="Plant Systems Biology data submission"/>
        </authorList>
    </citation>
    <scope>NUCLEOTIDE SEQUENCE</scope>
    <source>
        <strain evidence="2">D6</strain>
    </source>
</reference>
<name>A0A9N8F0U0_9STRA</name>
<sequence>MITLQAVTKDENERNVASLRTQGDAGKRSLDKIAKMRELTRRAVLMVRRHREAIVVVGGYRSYDGSCKPHEMQVKNERGWWNVSYDVYEGKTKRDRSVSRSMSSPSKRAKTPCPQAEGLPKQRNEAEPEASLAEIVNNPETKIQLQSQAEGVDDATSFELDDEDFDCCFHCSE</sequence>
<evidence type="ECO:0000313" key="3">
    <source>
        <dbReference type="Proteomes" id="UP001153069"/>
    </source>
</evidence>
<dbReference type="AlphaFoldDB" id="A0A9N8F0U0"/>
<accession>A0A9N8F0U0</accession>
<proteinExistence type="predicted"/>
<gene>
    <name evidence="2" type="ORF">SEMRO_2935_G340560.1</name>
</gene>
<feature type="region of interest" description="Disordered" evidence="1">
    <location>
        <begin position="92"/>
        <end position="130"/>
    </location>
</feature>